<gene>
    <name evidence="1" type="ORF">FCALED_LOCUS15437</name>
</gene>
<keyword evidence="2" id="KW-1185">Reference proteome</keyword>
<comment type="caution">
    <text evidence="1">The sequence shown here is derived from an EMBL/GenBank/DDBJ whole genome shotgun (WGS) entry which is preliminary data.</text>
</comment>
<evidence type="ECO:0000313" key="1">
    <source>
        <dbReference type="EMBL" id="CAG8738054.1"/>
    </source>
</evidence>
<dbReference type="AlphaFoldDB" id="A0A9N9ILD2"/>
<sequence>MADPRNLKIAINKAKATKARTYYMKESSQAINNNMEQLSLNYANIVNVLAVQNGISKPINTLSRNTNATIRNNNDRKSYDKVKCYLTLAPSINSLEFLDDEHGKKTTSYKAYIKIKNNFIKAIIDIRAIVNIITNKLVKKLGLNIDKSSKLIVTTANESFRTNY</sequence>
<dbReference type="EMBL" id="CAJVPQ010014042">
    <property type="protein sequence ID" value="CAG8738054.1"/>
    <property type="molecule type" value="Genomic_DNA"/>
</dbReference>
<reference evidence="1" key="1">
    <citation type="submission" date="2021-06" db="EMBL/GenBank/DDBJ databases">
        <authorList>
            <person name="Kallberg Y."/>
            <person name="Tangrot J."/>
            <person name="Rosling A."/>
        </authorList>
    </citation>
    <scope>NUCLEOTIDE SEQUENCE</scope>
    <source>
        <strain evidence="1">UK204</strain>
    </source>
</reference>
<protein>
    <submittedName>
        <fullName evidence="1">15035_t:CDS:1</fullName>
    </submittedName>
</protein>
<dbReference type="Proteomes" id="UP000789570">
    <property type="component" value="Unassembled WGS sequence"/>
</dbReference>
<name>A0A9N9ILD2_9GLOM</name>
<accession>A0A9N9ILD2</accession>
<organism evidence="1 2">
    <name type="scientific">Funneliformis caledonium</name>
    <dbReference type="NCBI Taxonomy" id="1117310"/>
    <lineage>
        <taxon>Eukaryota</taxon>
        <taxon>Fungi</taxon>
        <taxon>Fungi incertae sedis</taxon>
        <taxon>Mucoromycota</taxon>
        <taxon>Glomeromycotina</taxon>
        <taxon>Glomeromycetes</taxon>
        <taxon>Glomerales</taxon>
        <taxon>Glomeraceae</taxon>
        <taxon>Funneliformis</taxon>
    </lineage>
</organism>
<proteinExistence type="predicted"/>
<evidence type="ECO:0000313" key="2">
    <source>
        <dbReference type="Proteomes" id="UP000789570"/>
    </source>
</evidence>